<feature type="compositionally biased region" description="Basic and acidic residues" evidence="5">
    <location>
        <begin position="1182"/>
        <end position="1192"/>
    </location>
</feature>
<dbReference type="GO" id="GO:0070761">
    <property type="term" value="C:pre-snoRNP complex"/>
    <property type="evidence" value="ECO:0007669"/>
    <property type="project" value="TreeGrafter"/>
</dbReference>
<dbReference type="GO" id="GO:0048254">
    <property type="term" value="P:snoRNA localization"/>
    <property type="evidence" value="ECO:0007669"/>
    <property type="project" value="TreeGrafter"/>
</dbReference>
<keyword evidence="1" id="KW-0479">Metal-binding</keyword>
<feature type="region of interest" description="Disordered" evidence="5">
    <location>
        <begin position="311"/>
        <end position="354"/>
    </location>
</feature>
<dbReference type="GO" id="GO:0000463">
    <property type="term" value="P:maturation of LSU-rRNA from tricistronic rRNA transcript (SSU-rRNA, 5.8S rRNA, LSU-rRNA)"/>
    <property type="evidence" value="ECO:0007669"/>
    <property type="project" value="TreeGrafter"/>
</dbReference>
<dbReference type="GO" id="GO:0000492">
    <property type="term" value="P:box C/D snoRNP assembly"/>
    <property type="evidence" value="ECO:0007669"/>
    <property type="project" value="TreeGrafter"/>
</dbReference>
<feature type="compositionally biased region" description="Basic and acidic residues" evidence="5">
    <location>
        <begin position="769"/>
        <end position="778"/>
    </location>
</feature>
<feature type="compositionally biased region" description="Basic and acidic residues" evidence="5">
    <location>
        <begin position="1241"/>
        <end position="1279"/>
    </location>
</feature>
<feature type="region of interest" description="Disordered" evidence="5">
    <location>
        <begin position="615"/>
        <end position="714"/>
    </location>
</feature>
<dbReference type="GeneID" id="94423989"/>
<feature type="compositionally biased region" description="Low complexity" evidence="5">
    <location>
        <begin position="314"/>
        <end position="354"/>
    </location>
</feature>
<keyword evidence="3" id="KW-0862">Zinc</keyword>
<feature type="region of interest" description="Disordered" evidence="5">
    <location>
        <begin position="415"/>
        <end position="575"/>
    </location>
</feature>
<feature type="compositionally biased region" description="Polar residues" evidence="5">
    <location>
        <begin position="781"/>
        <end position="797"/>
    </location>
</feature>
<dbReference type="PANTHER" id="PTHR13483:SF11">
    <property type="entry name" value="ZINC FINGER HIT DOMAIN-CONTAINING PROTEIN 3"/>
    <property type="match status" value="1"/>
</dbReference>
<evidence type="ECO:0000259" key="6">
    <source>
        <dbReference type="PROSITE" id="PS51083"/>
    </source>
</evidence>
<feature type="region of interest" description="Disordered" evidence="5">
    <location>
        <begin position="143"/>
        <end position="211"/>
    </location>
</feature>
<feature type="compositionally biased region" description="Basic and acidic residues" evidence="5">
    <location>
        <begin position="925"/>
        <end position="941"/>
    </location>
</feature>
<feature type="region of interest" description="Disordered" evidence="5">
    <location>
        <begin position="1"/>
        <end position="87"/>
    </location>
</feature>
<dbReference type="GO" id="GO:0005634">
    <property type="term" value="C:nucleus"/>
    <property type="evidence" value="ECO:0007669"/>
    <property type="project" value="TreeGrafter"/>
</dbReference>
<gene>
    <name evidence="7" type="ORF">CSUI_000544</name>
</gene>
<feature type="compositionally biased region" description="Basic and acidic residues" evidence="5">
    <location>
        <begin position="1"/>
        <end position="24"/>
    </location>
</feature>
<dbReference type="PANTHER" id="PTHR13483">
    <property type="entry name" value="BOX C_D SNORNA PROTEIN 1-RELATED"/>
    <property type="match status" value="1"/>
</dbReference>
<dbReference type="Proteomes" id="UP000221165">
    <property type="component" value="Unassembled WGS sequence"/>
</dbReference>
<evidence type="ECO:0000256" key="1">
    <source>
        <dbReference type="ARBA" id="ARBA00022723"/>
    </source>
</evidence>
<dbReference type="Gene3D" id="3.30.60.190">
    <property type="match status" value="1"/>
</dbReference>
<name>A0A2C6L0I7_9APIC</name>
<dbReference type="VEuPathDB" id="ToxoDB:CSUI_000544"/>
<feature type="compositionally biased region" description="Low complexity" evidence="5">
    <location>
        <begin position="190"/>
        <end position="211"/>
    </location>
</feature>
<dbReference type="OrthoDB" id="18412at2759"/>
<evidence type="ECO:0000256" key="4">
    <source>
        <dbReference type="PROSITE-ProRule" id="PRU00453"/>
    </source>
</evidence>
<accession>A0A2C6L0I7</accession>
<feature type="compositionally biased region" description="Basic and acidic residues" evidence="5">
    <location>
        <begin position="415"/>
        <end position="424"/>
    </location>
</feature>
<feature type="region of interest" description="Disordered" evidence="5">
    <location>
        <begin position="732"/>
        <end position="807"/>
    </location>
</feature>
<feature type="domain" description="HIT-type" evidence="6">
    <location>
        <begin position="96"/>
        <end position="129"/>
    </location>
</feature>
<feature type="compositionally biased region" description="Polar residues" evidence="5">
    <location>
        <begin position="1149"/>
        <end position="1159"/>
    </location>
</feature>
<feature type="compositionally biased region" description="Basic and acidic residues" evidence="5">
    <location>
        <begin position="432"/>
        <end position="464"/>
    </location>
</feature>
<sequence>METFVVREEVEGNREGKMSDRKESMMNITGHSYVNSVSGGGVHTPEDEGEGTKKEGNIMSNVSVKSTEDSSSVQEEIDEDEEEKKRRDKRIAERLCTVCKEKEGIYRCSRCLQRTCSLVCYKAHEKQKQEDQRNLLLSHSSFHQTEKKQGDARALSHEGKGEEERERSGAQKDRRPPQEEDAERMKDISLSKSSSSSVSFSSSTPTSSFSSPCPLIRRRVEAVKSLRDFNDQLFVKDYRLLEEASRAVEAAARQWKIDAEECAQKSKRRRGGGVLHPQHLRALCASRGISFLFCPPNFSRRLSNTTRIVQVRDTPSQASSSSCSPTNTPLPSSSCSSLSTTSPSSSSSSPPSLCKSSTCSEEVSIIIPSIGAEAACCCSSSSSIAADASLNEEQREGVEILSIVASPSGLIRGEKAEEKEREGGGAEVTMRSAEDVQTVKKEKEQLQEELKTEEKEDGGIEVRGETLSGKHFGEKPAEESGGSVTRAAVIPVDRDKEGVLIAGEEEEKREDEKKRGDERDEVVEEIEDEKKGEDDERENVTGIGDEREEKEDGKQIMKEKEKNVKQHKGKKAGGVGTSAHIEWRVVLHFTGIKEKKVFASVDEETDLGSLLRQALLSSSSSSTPNSGKADEHRRGKKRRIRNPSDHVSEAGILGEGGGGEAPGTEKGPLVCHEEQQKKETEKREEKEKMKKRRKEEEEGDVEDDEEGRKECRGERDLCKVDDEIDIELEEFRRKLNRNAESSTAVEMDEREETCEKEKTLEENVNDQSCEEKKTKEESSSLSGATGETSLFSPSSVQREGGQDDSFSIYSNRFNDLSLFLSWIEISRSSCYSCSSPPPASVPPPPPIVPSPTASHSDNNSSSSSCPPGAHDNYINLVDSSSSPSLCPSQAISSSHPPSGDGSATGGAHIPVPSSQFDHLPSPASEQEKEKENKGQEEDPAKGRKRTTPVRKCQLTWTLRHALRGSTVLEFPEFFVALPEELDQFQCIEAPFERVPSFRTFHGSRPSIPWGTNGSTPQGEAYGTGRAFYSHSRNDTSALLPWNSSREHPATTGVGVHHNGEQSSPVHLVNGDPVPPPPSPHVGGGGCGAGQVSSSCMPSFSKPPHSSDPHHFSSSSHSSRGGGGGDFNFRGRGRRGRGRGAGGPYYPSFIPSSLQHTTTPGRDGPSGAAPVLPPSQSSQAKGGGEEGSRDWTPHRGGRRGGGGFFSSSHPHHSQHVNSDVLQGRTPPSVCEGAALGGSTENIQEREGKSPVHHMPPERGREGGVEGWKRGRGRGRGDVYRGKRGGGGRGRGGHGGSSGGGRGMGGYYYHGGQRGGS</sequence>
<feature type="compositionally biased region" description="Pro residues" evidence="5">
    <location>
        <begin position="835"/>
        <end position="849"/>
    </location>
</feature>
<feature type="compositionally biased region" description="Basic and acidic residues" evidence="5">
    <location>
        <begin position="671"/>
        <end position="688"/>
    </location>
</feature>
<dbReference type="SUPFAM" id="SSF144232">
    <property type="entry name" value="HIT/MYND zinc finger-like"/>
    <property type="match status" value="1"/>
</dbReference>
<keyword evidence="8" id="KW-1185">Reference proteome</keyword>
<protein>
    <submittedName>
        <fullName evidence="7">Hit zinc finger protein</fullName>
    </submittedName>
</protein>
<evidence type="ECO:0000313" key="8">
    <source>
        <dbReference type="Proteomes" id="UP000221165"/>
    </source>
</evidence>
<feature type="compositionally biased region" description="Basic and acidic residues" evidence="5">
    <location>
        <begin position="544"/>
        <end position="564"/>
    </location>
</feature>
<comment type="caution">
    <text evidence="7">The sequence shown here is derived from an EMBL/GenBank/DDBJ whole genome shotgun (WGS) entry which is preliminary data.</text>
</comment>
<proteinExistence type="predicted"/>
<reference evidence="7 8" key="1">
    <citation type="journal article" date="2017" name="Int. J. Parasitol.">
        <title>The genome of the protozoan parasite Cystoisospora suis and a reverse vaccinology approach to identify vaccine candidates.</title>
        <authorList>
            <person name="Palmieri N."/>
            <person name="Shrestha A."/>
            <person name="Ruttkowski B."/>
            <person name="Beck T."/>
            <person name="Vogl C."/>
            <person name="Tomley F."/>
            <person name="Blake D.P."/>
            <person name="Joachim A."/>
        </authorList>
    </citation>
    <scope>NUCLEOTIDE SEQUENCE [LARGE SCALE GENOMIC DNA]</scope>
    <source>
        <strain evidence="7 8">Wien I</strain>
    </source>
</reference>
<dbReference type="RefSeq" id="XP_067927246.1">
    <property type="nucleotide sequence ID" value="XM_068060778.1"/>
</dbReference>
<feature type="region of interest" description="Disordered" evidence="5">
    <location>
        <begin position="1005"/>
        <end position="1315"/>
    </location>
</feature>
<dbReference type="InterPro" id="IPR051639">
    <property type="entry name" value="BCD1"/>
</dbReference>
<organism evidence="7 8">
    <name type="scientific">Cystoisospora suis</name>
    <dbReference type="NCBI Taxonomy" id="483139"/>
    <lineage>
        <taxon>Eukaryota</taxon>
        <taxon>Sar</taxon>
        <taxon>Alveolata</taxon>
        <taxon>Apicomplexa</taxon>
        <taxon>Conoidasida</taxon>
        <taxon>Coccidia</taxon>
        <taxon>Eucoccidiorida</taxon>
        <taxon>Eimeriorina</taxon>
        <taxon>Sarcocystidae</taxon>
        <taxon>Cystoisospora</taxon>
    </lineage>
</organism>
<dbReference type="InterPro" id="IPR007529">
    <property type="entry name" value="Znf_HIT"/>
</dbReference>
<feature type="region of interest" description="Disordered" evidence="5">
    <location>
        <begin position="832"/>
        <end position="948"/>
    </location>
</feature>
<evidence type="ECO:0000256" key="5">
    <source>
        <dbReference type="SAM" id="MobiDB-lite"/>
    </source>
</evidence>
<evidence type="ECO:0000256" key="2">
    <source>
        <dbReference type="ARBA" id="ARBA00022771"/>
    </source>
</evidence>
<dbReference type="GO" id="GO:0008270">
    <property type="term" value="F:zinc ion binding"/>
    <property type="evidence" value="ECO:0007669"/>
    <property type="project" value="UniProtKB-UniRule"/>
</dbReference>
<feature type="compositionally biased region" description="Low complexity" evidence="5">
    <location>
        <begin position="879"/>
        <end position="894"/>
    </location>
</feature>
<feature type="compositionally biased region" description="Low complexity" evidence="5">
    <location>
        <begin position="615"/>
        <end position="626"/>
    </location>
</feature>
<dbReference type="CDD" id="cd23024">
    <property type="entry name" value="zf-HIT_ZNHIT2-3"/>
    <property type="match status" value="1"/>
</dbReference>
<evidence type="ECO:0000313" key="7">
    <source>
        <dbReference type="EMBL" id="PHJ25600.1"/>
    </source>
</evidence>
<feature type="compositionally biased region" description="Polar residues" evidence="5">
    <location>
        <begin position="26"/>
        <end position="37"/>
    </location>
</feature>
<feature type="compositionally biased region" description="Basic and acidic residues" evidence="5">
    <location>
        <begin position="144"/>
        <end position="189"/>
    </location>
</feature>
<dbReference type="PROSITE" id="PS51083">
    <property type="entry name" value="ZF_HIT"/>
    <property type="match status" value="1"/>
</dbReference>
<feature type="compositionally biased region" description="Low complexity" evidence="5">
    <location>
        <begin position="850"/>
        <end position="864"/>
    </location>
</feature>
<feature type="compositionally biased region" description="Basic and acidic residues" evidence="5">
    <location>
        <begin position="44"/>
        <end position="56"/>
    </location>
</feature>
<dbReference type="EMBL" id="MIGC01000204">
    <property type="protein sequence ID" value="PHJ25600.1"/>
    <property type="molecule type" value="Genomic_DNA"/>
</dbReference>
<feature type="compositionally biased region" description="Polar residues" evidence="5">
    <location>
        <begin position="58"/>
        <end position="74"/>
    </location>
</feature>
<feature type="compositionally biased region" description="Gly residues" evidence="5">
    <location>
        <begin position="1283"/>
        <end position="1315"/>
    </location>
</feature>
<dbReference type="Pfam" id="PF04438">
    <property type="entry name" value="zf-HIT"/>
    <property type="match status" value="1"/>
</dbReference>
<keyword evidence="2 4" id="KW-0863">Zinc-finger</keyword>
<evidence type="ECO:0000256" key="3">
    <source>
        <dbReference type="ARBA" id="ARBA00022833"/>
    </source>
</evidence>
<feature type="compositionally biased region" description="Low complexity" evidence="5">
    <location>
        <begin position="1089"/>
        <end position="1103"/>
    </location>
</feature>